<evidence type="ECO:0000313" key="1">
    <source>
        <dbReference type="EMBL" id="OTF77336.1"/>
    </source>
</evidence>
<keyword evidence="2" id="KW-1185">Reference proteome</keyword>
<dbReference type="Proteomes" id="UP000194236">
    <property type="component" value="Unassembled WGS sequence"/>
</dbReference>
<dbReference type="EMBL" id="MUJZ01033120">
    <property type="protein sequence ID" value="OTF77336.1"/>
    <property type="molecule type" value="Genomic_DNA"/>
</dbReference>
<dbReference type="PANTHER" id="PTHR20371:SF1">
    <property type="entry name" value="ENOLASE-PHOSPHATASE E1"/>
    <property type="match status" value="1"/>
</dbReference>
<dbReference type="SUPFAM" id="SSF56784">
    <property type="entry name" value="HAD-like"/>
    <property type="match status" value="1"/>
</dbReference>
<dbReference type="InterPro" id="IPR023214">
    <property type="entry name" value="HAD_sf"/>
</dbReference>
<dbReference type="GO" id="GO:0043874">
    <property type="term" value="F:acireductone synthase activity"/>
    <property type="evidence" value="ECO:0007669"/>
    <property type="project" value="TreeGrafter"/>
</dbReference>
<dbReference type="OrthoDB" id="6492594at2759"/>
<gene>
    <name evidence="1" type="ORF">BLA29_013898</name>
</gene>
<proteinExistence type="predicted"/>
<sequence length="114" mass="12751">QRQFLRSTTAGDLNRFIANGLNSSGGYKFDPNKYKSLCAALRESKPDNLLYITDDPRKARAAEQVGIRTVVVNRTGSNTGKYDPKETQTLTVVQTLADIEFYNDPNTFIQPQCC</sequence>
<organism evidence="1 2">
    <name type="scientific">Euroglyphus maynei</name>
    <name type="common">Mayne's house dust mite</name>
    <dbReference type="NCBI Taxonomy" id="6958"/>
    <lineage>
        <taxon>Eukaryota</taxon>
        <taxon>Metazoa</taxon>
        <taxon>Ecdysozoa</taxon>
        <taxon>Arthropoda</taxon>
        <taxon>Chelicerata</taxon>
        <taxon>Arachnida</taxon>
        <taxon>Acari</taxon>
        <taxon>Acariformes</taxon>
        <taxon>Sarcoptiformes</taxon>
        <taxon>Astigmata</taxon>
        <taxon>Psoroptidia</taxon>
        <taxon>Analgoidea</taxon>
        <taxon>Pyroglyphidae</taxon>
        <taxon>Pyroglyphinae</taxon>
        <taxon>Euroglyphus</taxon>
    </lineage>
</organism>
<evidence type="ECO:0000313" key="2">
    <source>
        <dbReference type="Proteomes" id="UP000194236"/>
    </source>
</evidence>
<dbReference type="PANTHER" id="PTHR20371">
    <property type="entry name" value="ENOLASE-PHOSPHATASE E1"/>
    <property type="match status" value="1"/>
</dbReference>
<protein>
    <submittedName>
        <fullName evidence="1">Enolase-phosphatase E1-like protein</fullName>
    </submittedName>
</protein>
<dbReference type="InterPro" id="IPR036412">
    <property type="entry name" value="HAD-like_sf"/>
</dbReference>
<feature type="non-terminal residue" evidence="1">
    <location>
        <position position="1"/>
    </location>
</feature>
<comment type="caution">
    <text evidence="1">The sequence shown here is derived from an EMBL/GenBank/DDBJ whole genome shotgun (WGS) entry which is preliminary data.</text>
</comment>
<reference evidence="1 2" key="1">
    <citation type="submission" date="2017-03" db="EMBL/GenBank/DDBJ databases">
        <title>Genome Survey of Euroglyphus maynei.</title>
        <authorList>
            <person name="Arlian L.G."/>
            <person name="Morgan M.S."/>
            <person name="Rider S.D."/>
        </authorList>
    </citation>
    <scope>NUCLEOTIDE SEQUENCE [LARGE SCALE GENOMIC DNA]</scope>
    <source>
        <strain evidence="1">Arlian Lab</strain>
        <tissue evidence="1">Whole body</tissue>
    </source>
</reference>
<name>A0A1Y3BCQ2_EURMA</name>
<dbReference type="GO" id="GO:0019509">
    <property type="term" value="P:L-methionine salvage from methylthioadenosine"/>
    <property type="evidence" value="ECO:0007669"/>
    <property type="project" value="TreeGrafter"/>
</dbReference>
<accession>A0A1Y3BCQ2</accession>
<dbReference type="AlphaFoldDB" id="A0A1Y3BCQ2"/>
<dbReference type="Gene3D" id="3.40.50.1000">
    <property type="entry name" value="HAD superfamily/HAD-like"/>
    <property type="match status" value="1"/>
</dbReference>